<dbReference type="GO" id="GO:0043709">
    <property type="term" value="P:cell adhesion involved in single-species biofilm formation"/>
    <property type="evidence" value="ECO:0007669"/>
    <property type="project" value="TreeGrafter"/>
</dbReference>
<feature type="chain" id="PRO_5016369691" evidence="4">
    <location>
        <begin position="29"/>
        <end position="332"/>
    </location>
</feature>
<dbReference type="EMBL" id="QGHC01000001">
    <property type="protein sequence ID" value="PWK92977.1"/>
    <property type="molecule type" value="Genomic_DNA"/>
</dbReference>
<evidence type="ECO:0000256" key="2">
    <source>
        <dbReference type="ARBA" id="ARBA00006671"/>
    </source>
</evidence>
<dbReference type="Gene3D" id="2.60.40.3310">
    <property type="match status" value="1"/>
</dbReference>
<evidence type="ECO:0000256" key="3">
    <source>
        <dbReference type="ARBA" id="ARBA00023263"/>
    </source>
</evidence>
<proteinExistence type="inferred from homology"/>
<dbReference type="AlphaFoldDB" id="A0A316IHH5"/>
<dbReference type="Pfam" id="PF22003">
    <property type="entry name" value="MrkDrd"/>
    <property type="match status" value="1"/>
</dbReference>
<evidence type="ECO:0000313" key="8">
    <source>
        <dbReference type="Proteomes" id="UP000245812"/>
    </source>
</evidence>
<dbReference type="InterPro" id="IPR008966">
    <property type="entry name" value="Adhesion_dom_sf"/>
</dbReference>
<dbReference type="PANTHER" id="PTHR33420">
    <property type="entry name" value="FIMBRIAL SUBUNIT ELFA-RELATED"/>
    <property type="match status" value="1"/>
</dbReference>
<dbReference type="InterPro" id="IPR000259">
    <property type="entry name" value="Adhesion_dom_fimbrial"/>
</dbReference>
<name>A0A316IHH5_9GAMM</name>
<keyword evidence="4" id="KW-0732">Signal</keyword>
<dbReference type="PANTHER" id="PTHR33420:SF14">
    <property type="entry name" value="TYPE 1 FIMBRIN D-MANNOSE SPECIFIC ADHESIN"/>
    <property type="match status" value="1"/>
</dbReference>
<dbReference type="InterPro" id="IPR054160">
    <property type="entry name" value="MrkD_recept-bd"/>
</dbReference>
<feature type="signal peptide" evidence="4">
    <location>
        <begin position="1"/>
        <end position="28"/>
    </location>
</feature>
<evidence type="ECO:0000256" key="1">
    <source>
        <dbReference type="ARBA" id="ARBA00004561"/>
    </source>
</evidence>
<dbReference type="Gene3D" id="2.60.40.1090">
    <property type="entry name" value="Fimbrial-type adhesion domain"/>
    <property type="match status" value="1"/>
</dbReference>
<evidence type="ECO:0000313" key="7">
    <source>
        <dbReference type="EMBL" id="PWK92977.1"/>
    </source>
</evidence>
<feature type="domain" description="Fimbrial-type adhesion" evidence="5">
    <location>
        <begin position="189"/>
        <end position="332"/>
    </location>
</feature>
<dbReference type="GO" id="GO:0009289">
    <property type="term" value="C:pilus"/>
    <property type="evidence" value="ECO:0007669"/>
    <property type="project" value="UniProtKB-SubCell"/>
</dbReference>
<evidence type="ECO:0000256" key="4">
    <source>
        <dbReference type="SAM" id="SignalP"/>
    </source>
</evidence>
<dbReference type="RefSeq" id="WP_170120145.1">
    <property type="nucleotide sequence ID" value="NZ_MSZV01000042.1"/>
</dbReference>
<comment type="subcellular location">
    <subcellularLocation>
        <location evidence="1">Fimbrium</location>
    </subcellularLocation>
</comment>
<dbReference type="InterPro" id="IPR036937">
    <property type="entry name" value="Adhesion_dom_fimbrial_sf"/>
</dbReference>
<evidence type="ECO:0000259" key="6">
    <source>
        <dbReference type="Pfam" id="PF22003"/>
    </source>
</evidence>
<dbReference type="Proteomes" id="UP000245812">
    <property type="component" value="Unassembled WGS sequence"/>
</dbReference>
<keyword evidence="3" id="KW-0281">Fimbrium</keyword>
<dbReference type="InterPro" id="IPR050263">
    <property type="entry name" value="Bact_Fimbrial_Adh_Pro"/>
</dbReference>
<dbReference type="PROSITE" id="PS51257">
    <property type="entry name" value="PROKAR_LIPOPROTEIN"/>
    <property type="match status" value="1"/>
</dbReference>
<comment type="similarity">
    <text evidence="2">Belongs to the fimbrial protein family.</text>
</comment>
<protein>
    <submittedName>
        <fullName evidence="7">Type 1 fimbria pilin</fullName>
    </submittedName>
</protein>
<accession>A0A316IHH5</accession>
<organism evidence="7 8">
    <name type="scientific">Fulvimonas soli</name>
    <dbReference type="NCBI Taxonomy" id="155197"/>
    <lineage>
        <taxon>Bacteria</taxon>
        <taxon>Pseudomonadati</taxon>
        <taxon>Pseudomonadota</taxon>
        <taxon>Gammaproteobacteria</taxon>
        <taxon>Lysobacterales</taxon>
        <taxon>Rhodanobacteraceae</taxon>
        <taxon>Fulvimonas</taxon>
    </lineage>
</organism>
<comment type="caution">
    <text evidence="7">The sequence shown here is derived from an EMBL/GenBank/DDBJ whole genome shotgun (WGS) entry which is preliminary data.</text>
</comment>
<reference evidence="7 8" key="1">
    <citation type="submission" date="2018-05" db="EMBL/GenBank/DDBJ databases">
        <title>Genomic Encyclopedia of Type Strains, Phase IV (KMG-IV): sequencing the most valuable type-strain genomes for metagenomic binning, comparative biology and taxonomic classification.</title>
        <authorList>
            <person name="Goeker M."/>
        </authorList>
    </citation>
    <scope>NUCLEOTIDE SEQUENCE [LARGE SCALE GENOMIC DNA]</scope>
    <source>
        <strain evidence="7 8">DSM 14263</strain>
    </source>
</reference>
<evidence type="ECO:0000259" key="5">
    <source>
        <dbReference type="Pfam" id="PF00419"/>
    </source>
</evidence>
<dbReference type="Pfam" id="PF00419">
    <property type="entry name" value="Fimbrial"/>
    <property type="match status" value="1"/>
</dbReference>
<sequence length="332" mass="34536">MIPRPPRTAPLPWLAALLLLLATPAAWAGCTMNPTWRDPHVDMNLGRVVIPSDLPVGATITTWQTQISQPGTAMSCDRQGGATVYADVVQGQPVPGYGKVYTTGVAGVGIRMSRRTANASTSMVYPATFSAQANTNYTLDASTFVVELIKTAPTTGSGPLVAGQYSSYHLNSDPAHPLLTTWVEGEGITIVSPSCSVDAGSRNIAVNFGAVPQAQFRGVGTTAAERDFTIGLRCQQSPGSVYVRLDATPDPSNSPGVLQIAQGSQAAQGVGIQLLDARDGQPVRYGGDIGAGSSPAGPSLLQVPFKARYYQTGGTLVPGAANGIATFTIDYQ</sequence>
<feature type="domain" description="MrkD-like receptor binding" evidence="6">
    <location>
        <begin position="41"/>
        <end position="185"/>
    </location>
</feature>
<keyword evidence="8" id="KW-1185">Reference proteome</keyword>
<dbReference type="SUPFAM" id="SSF49401">
    <property type="entry name" value="Bacterial adhesins"/>
    <property type="match status" value="1"/>
</dbReference>
<gene>
    <name evidence="7" type="ORF">C7456_101318</name>
</gene>